<evidence type="ECO:0000313" key="2">
    <source>
        <dbReference type="EMBL" id="MYL34316.1"/>
    </source>
</evidence>
<feature type="region of interest" description="Disordered" evidence="1">
    <location>
        <begin position="20"/>
        <end position="48"/>
    </location>
</feature>
<name>A0A6I4ZZB4_9BACI</name>
<sequence>MKLKVLGIALGIALFTAGCSGDSEETEKQEQSNHETKENENTEMTGKVLEEDGVVDGSVYTEDGSAVGTIILEASVKKEKGKQLAEKYAKQLQNEYPDMKVNVQAVQDGENIANIVKEKSSE</sequence>
<dbReference type="AlphaFoldDB" id="A0A6I4ZZB4"/>
<dbReference type="OrthoDB" id="2974191at2"/>
<dbReference type="EMBL" id="WMEQ01000008">
    <property type="protein sequence ID" value="MYL34316.1"/>
    <property type="molecule type" value="Genomic_DNA"/>
</dbReference>
<gene>
    <name evidence="2" type="ORF">GLW05_11975</name>
</gene>
<comment type="caution">
    <text evidence="2">The sequence shown here is derived from an EMBL/GenBank/DDBJ whole genome shotgun (WGS) entry which is preliminary data.</text>
</comment>
<evidence type="ECO:0008006" key="4">
    <source>
        <dbReference type="Google" id="ProtNLM"/>
    </source>
</evidence>
<proteinExistence type="predicted"/>
<dbReference type="RefSeq" id="WP_160848613.1">
    <property type="nucleotide sequence ID" value="NZ_WMEQ01000008.1"/>
</dbReference>
<feature type="compositionally biased region" description="Basic and acidic residues" evidence="1">
    <location>
        <begin position="26"/>
        <end position="40"/>
    </location>
</feature>
<dbReference type="PROSITE" id="PS51257">
    <property type="entry name" value="PROKAR_LIPOPROTEIN"/>
    <property type="match status" value="1"/>
</dbReference>
<accession>A0A6I4ZZB4</accession>
<protein>
    <recommendedName>
        <fullName evidence="4">Lipoprotein</fullName>
    </recommendedName>
</protein>
<evidence type="ECO:0000313" key="3">
    <source>
        <dbReference type="Proteomes" id="UP000468638"/>
    </source>
</evidence>
<dbReference type="Proteomes" id="UP000468638">
    <property type="component" value="Unassembled WGS sequence"/>
</dbReference>
<reference evidence="2 3" key="1">
    <citation type="submission" date="2019-11" db="EMBL/GenBank/DDBJ databases">
        <title>Genome sequences of 17 halophilic strains isolated from different environments.</title>
        <authorList>
            <person name="Furrow R.E."/>
        </authorList>
    </citation>
    <scope>NUCLEOTIDE SEQUENCE [LARGE SCALE GENOMIC DNA]</scope>
    <source>
        <strain evidence="2 3">22514_16_FS</strain>
    </source>
</reference>
<organism evidence="2 3">
    <name type="scientific">Pontibacillus yanchengensis</name>
    <dbReference type="NCBI Taxonomy" id="462910"/>
    <lineage>
        <taxon>Bacteria</taxon>
        <taxon>Bacillati</taxon>
        <taxon>Bacillota</taxon>
        <taxon>Bacilli</taxon>
        <taxon>Bacillales</taxon>
        <taxon>Bacillaceae</taxon>
        <taxon>Pontibacillus</taxon>
    </lineage>
</organism>
<evidence type="ECO:0000256" key="1">
    <source>
        <dbReference type="SAM" id="MobiDB-lite"/>
    </source>
</evidence>